<evidence type="ECO:0000313" key="4">
    <source>
        <dbReference type="EMBL" id="MFB9377484.1"/>
    </source>
</evidence>
<organism evidence="4 5">
    <name type="scientific">Kineococcus gynurae</name>
    <dbReference type="NCBI Taxonomy" id="452979"/>
    <lineage>
        <taxon>Bacteria</taxon>
        <taxon>Bacillati</taxon>
        <taxon>Actinomycetota</taxon>
        <taxon>Actinomycetes</taxon>
        <taxon>Kineosporiales</taxon>
        <taxon>Kineosporiaceae</taxon>
        <taxon>Kineococcus</taxon>
    </lineage>
</organism>
<dbReference type="PANTHER" id="PTHR40459">
    <property type="entry name" value="CONSERVED HYPOTHETICAL ALANINE AND LEUCINE RICH PROTEIN"/>
    <property type="match status" value="1"/>
</dbReference>
<feature type="compositionally biased region" description="Low complexity" evidence="1">
    <location>
        <begin position="288"/>
        <end position="307"/>
    </location>
</feature>
<dbReference type="SUPFAM" id="SSF48179">
    <property type="entry name" value="6-phosphogluconate dehydrogenase C-terminal domain-like"/>
    <property type="match status" value="1"/>
</dbReference>
<dbReference type="Pfam" id="PF10727">
    <property type="entry name" value="Rossmann-like"/>
    <property type="match status" value="1"/>
</dbReference>
<dbReference type="InterPro" id="IPR018931">
    <property type="entry name" value="DUF2520"/>
</dbReference>
<comment type="caution">
    <text evidence="4">The sequence shown here is derived from an EMBL/GenBank/DDBJ whole genome shotgun (WGS) entry which is preliminary data.</text>
</comment>
<evidence type="ECO:0000259" key="2">
    <source>
        <dbReference type="Pfam" id="PF10727"/>
    </source>
</evidence>
<feature type="region of interest" description="Disordered" evidence="1">
    <location>
        <begin position="272"/>
        <end position="307"/>
    </location>
</feature>
<dbReference type="InterPro" id="IPR037108">
    <property type="entry name" value="TM1727-like_C_sf"/>
</dbReference>
<dbReference type="InterPro" id="IPR008927">
    <property type="entry name" value="6-PGluconate_DH-like_C_sf"/>
</dbReference>
<evidence type="ECO:0000259" key="3">
    <source>
        <dbReference type="Pfam" id="PF10728"/>
    </source>
</evidence>
<dbReference type="RefSeq" id="WP_380139034.1">
    <property type="nucleotide sequence ID" value="NZ_JBHLUI010000010.1"/>
</dbReference>
<gene>
    <name evidence="4" type="ORF">ACFFVI_10925</name>
</gene>
<accession>A0ABV5LTU6</accession>
<feature type="domain" description="Putative oxidoreductase/dehydrogenase Rossmann-like" evidence="2">
    <location>
        <begin position="5"/>
        <end position="120"/>
    </location>
</feature>
<dbReference type="SUPFAM" id="SSF51735">
    <property type="entry name" value="NAD(P)-binding Rossmann-fold domains"/>
    <property type="match status" value="1"/>
</dbReference>
<dbReference type="Proteomes" id="UP001589748">
    <property type="component" value="Unassembled WGS sequence"/>
</dbReference>
<evidence type="ECO:0000313" key="5">
    <source>
        <dbReference type="Proteomes" id="UP001589748"/>
    </source>
</evidence>
<dbReference type="Gene3D" id="1.10.1040.20">
    <property type="entry name" value="ProC-like, C-terminal domain"/>
    <property type="match status" value="1"/>
</dbReference>
<evidence type="ECO:0000256" key="1">
    <source>
        <dbReference type="SAM" id="MobiDB-lite"/>
    </source>
</evidence>
<dbReference type="EMBL" id="JBHMDM010000005">
    <property type="protein sequence ID" value="MFB9377484.1"/>
    <property type="molecule type" value="Genomic_DNA"/>
</dbReference>
<dbReference type="Pfam" id="PF10728">
    <property type="entry name" value="DUF2520"/>
    <property type="match status" value="1"/>
</dbReference>
<name>A0ABV5LTU6_9ACTN</name>
<dbReference type="InterPro" id="IPR019665">
    <property type="entry name" value="OxRdtase/DH_put_Rossmann_dom"/>
</dbReference>
<dbReference type="PANTHER" id="PTHR40459:SF1">
    <property type="entry name" value="CONSERVED HYPOTHETICAL ALANINE AND LEUCINE RICH PROTEIN"/>
    <property type="match status" value="1"/>
</dbReference>
<keyword evidence="5" id="KW-1185">Reference proteome</keyword>
<proteinExistence type="predicted"/>
<sequence>MSSAGRLDVAVVGAGRVGPVLGAALRAGGHRVVGVAARSRAGADRVGALLPDVPWIEVEEAFAADLVLLAVPDDVLGPLVARYAPHVRAGQLLVHTCGLHGLDVLAPAAQRGALPLALHPAMTFTGTSLDRERLHGAVVAVTAPAVLHPVADSLVREWGATPVPVAETDRALYHAALAHGANHLVTLVTQALDAARAVVGEAAPDLLRPLLSAALDNALTSPTTALTGPVARGDVGTVVRHLDVLEARAGTDTALVYATLAAVAARRAADDDRLAPEVAQRLQDAVRSPAATPAPSATTDPTGGELP</sequence>
<reference evidence="4 5" key="1">
    <citation type="submission" date="2024-09" db="EMBL/GenBank/DDBJ databases">
        <authorList>
            <person name="Sun Q."/>
            <person name="Mori K."/>
        </authorList>
    </citation>
    <scope>NUCLEOTIDE SEQUENCE [LARGE SCALE GENOMIC DNA]</scope>
    <source>
        <strain evidence="4 5">TISTR 1856</strain>
    </source>
</reference>
<dbReference type="Gene3D" id="3.40.50.720">
    <property type="entry name" value="NAD(P)-binding Rossmann-like Domain"/>
    <property type="match status" value="1"/>
</dbReference>
<dbReference type="InterPro" id="IPR036291">
    <property type="entry name" value="NAD(P)-bd_dom_sf"/>
</dbReference>
<feature type="domain" description="DUF2520" evidence="3">
    <location>
        <begin position="138"/>
        <end position="261"/>
    </location>
</feature>
<protein>
    <submittedName>
        <fullName evidence="4">Rossmann-like and DUF2520 domain-containing protein</fullName>
    </submittedName>
</protein>